<dbReference type="Proteomes" id="UP000324800">
    <property type="component" value="Unassembled WGS sequence"/>
</dbReference>
<proteinExistence type="predicted"/>
<name>A0A5J4X3A6_9EUKA</name>
<reference evidence="1 2" key="1">
    <citation type="submission" date="2019-03" db="EMBL/GenBank/DDBJ databases">
        <title>Single cell metagenomics reveals metabolic interactions within the superorganism composed of flagellate Streblomastix strix and complex community of Bacteroidetes bacteria on its surface.</title>
        <authorList>
            <person name="Treitli S.C."/>
            <person name="Kolisko M."/>
            <person name="Husnik F."/>
            <person name="Keeling P."/>
            <person name="Hampl V."/>
        </authorList>
    </citation>
    <scope>NUCLEOTIDE SEQUENCE [LARGE SCALE GENOMIC DNA]</scope>
    <source>
        <strain evidence="1">ST1C</strain>
    </source>
</reference>
<comment type="caution">
    <text evidence="1">The sequence shown here is derived from an EMBL/GenBank/DDBJ whole genome shotgun (WGS) entry which is preliminary data.</text>
</comment>
<evidence type="ECO:0000313" key="1">
    <source>
        <dbReference type="EMBL" id="KAA6401236.1"/>
    </source>
</evidence>
<organism evidence="1 2">
    <name type="scientific">Streblomastix strix</name>
    <dbReference type="NCBI Taxonomy" id="222440"/>
    <lineage>
        <taxon>Eukaryota</taxon>
        <taxon>Metamonada</taxon>
        <taxon>Preaxostyla</taxon>
        <taxon>Oxymonadida</taxon>
        <taxon>Streblomastigidae</taxon>
        <taxon>Streblomastix</taxon>
    </lineage>
</organism>
<accession>A0A5J4X3A6</accession>
<dbReference type="EMBL" id="SNRW01000422">
    <property type="protein sequence ID" value="KAA6401236.1"/>
    <property type="molecule type" value="Genomic_DNA"/>
</dbReference>
<sequence>MIKNQNILRSINQLTIFKLGNHSNQKVDRLRLNVRYNSRQYLSWIQEYGDAQDFADLVNVGYGKVICISFSTAGGINEEKDEEILNELFHIFNFLRALHERRNWQPSFQPLPLLARRTEEQIEEEGANEEIEAQMSNYRKVQGYYSDVKQQANKAKAEILNHFIHRRRI</sequence>
<dbReference type="AlphaFoldDB" id="A0A5J4X3A6"/>
<gene>
    <name evidence="1" type="ORF">EZS28_003236</name>
</gene>
<protein>
    <submittedName>
        <fullName evidence="1">Uncharacterized protein</fullName>
    </submittedName>
</protein>
<evidence type="ECO:0000313" key="2">
    <source>
        <dbReference type="Proteomes" id="UP000324800"/>
    </source>
</evidence>